<proteinExistence type="predicted"/>
<dbReference type="AlphaFoldDB" id="A0AAW9DL50"/>
<gene>
    <name evidence="1" type="ORF">SIL87_01445</name>
</gene>
<organism evidence="1 2">
    <name type="scientific">Acidiphilium acidophilum</name>
    <name type="common">Thiobacillus acidophilus</name>
    <dbReference type="NCBI Taxonomy" id="76588"/>
    <lineage>
        <taxon>Bacteria</taxon>
        <taxon>Pseudomonadati</taxon>
        <taxon>Pseudomonadota</taxon>
        <taxon>Alphaproteobacteria</taxon>
        <taxon>Acetobacterales</taxon>
        <taxon>Acidocellaceae</taxon>
        <taxon>Acidiphilium</taxon>
    </lineage>
</organism>
<evidence type="ECO:0000313" key="2">
    <source>
        <dbReference type="Proteomes" id="UP001279553"/>
    </source>
</evidence>
<protein>
    <submittedName>
        <fullName evidence="1">Uncharacterized protein</fullName>
    </submittedName>
</protein>
<dbReference type="EMBL" id="JAWXYB010000006">
    <property type="protein sequence ID" value="MDX5929431.1"/>
    <property type="molecule type" value="Genomic_DNA"/>
</dbReference>
<name>A0AAW9DL50_ACIAO</name>
<reference evidence="1 2" key="1">
    <citation type="submission" date="2023-11" db="EMBL/GenBank/DDBJ databases">
        <title>MicrobeMod: A computational toolkit for identifying prokaryotic methylation and restriction-modification with nanopore sequencing.</title>
        <authorList>
            <person name="Crits-Christoph A."/>
            <person name="Kang S.C."/>
            <person name="Lee H."/>
            <person name="Ostrov N."/>
        </authorList>
    </citation>
    <scope>NUCLEOTIDE SEQUENCE [LARGE SCALE GENOMIC DNA]</scope>
    <source>
        <strain evidence="1 2">DSMZ 700</strain>
    </source>
</reference>
<evidence type="ECO:0000313" key="1">
    <source>
        <dbReference type="EMBL" id="MDX5929431.1"/>
    </source>
</evidence>
<sequence length="65" mass="6801">MTNATETAIAADLALCDIGMAFTKGHARRKFVSHRTACFAALKTMNAADGLDTLSDDDLLAALTA</sequence>
<dbReference type="Proteomes" id="UP001279553">
    <property type="component" value="Unassembled WGS sequence"/>
</dbReference>
<accession>A0AAW9DL50</accession>
<dbReference type="RefSeq" id="WP_319612506.1">
    <property type="nucleotide sequence ID" value="NZ_JAWXYB010000006.1"/>
</dbReference>
<keyword evidence="2" id="KW-1185">Reference proteome</keyword>
<comment type="caution">
    <text evidence="1">The sequence shown here is derived from an EMBL/GenBank/DDBJ whole genome shotgun (WGS) entry which is preliminary data.</text>
</comment>